<dbReference type="PANTHER" id="PTHR43280:SF2">
    <property type="entry name" value="HTH-TYPE TRANSCRIPTIONAL REGULATOR EXSA"/>
    <property type="match status" value="1"/>
</dbReference>
<dbReference type="InterPro" id="IPR020449">
    <property type="entry name" value="Tscrpt_reg_AraC-type_HTH"/>
</dbReference>
<dbReference type="PANTHER" id="PTHR43280">
    <property type="entry name" value="ARAC-FAMILY TRANSCRIPTIONAL REGULATOR"/>
    <property type="match status" value="1"/>
</dbReference>
<dbReference type="Pfam" id="PF12833">
    <property type="entry name" value="HTH_18"/>
    <property type="match status" value="1"/>
</dbReference>
<protein>
    <submittedName>
        <fullName evidence="5">HTH-type transcriptional regulator YesS</fullName>
    </submittedName>
</protein>
<evidence type="ECO:0000256" key="2">
    <source>
        <dbReference type="ARBA" id="ARBA00023125"/>
    </source>
</evidence>
<dbReference type="SMART" id="SM00342">
    <property type="entry name" value="HTH_ARAC"/>
    <property type="match status" value="1"/>
</dbReference>
<dbReference type="RefSeq" id="WP_044965151.1">
    <property type="nucleotide sequence ID" value="NZ_BAABXS010000003.1"/>
</dbReference>
<dbReference type="EMBL" id="MCGI01000001">
    <property type="protein sequence ID" value="ODM13286.1"/>
    <property type="molecule type" value="Genomic_DNA"/>
</dbReference>
<name>A0A1E3AYK8_9FIRM</name>
<evidence type="ECO:0000259" key="4">
    <source>
        <dbReference type="PROSITE" id="PS01124"/>
    </source>
</evidence>
<dbReference type="GO" id="GO:0043565">
    <property type="term" value="F:sequence-specific DNA binding"/>
    <property type="evidence" value="ECO:0007669"/>
    <property type="project" value="InterPro"/>
</dbReference>
<reference evidence="5 6" key="1">
    <citation type="submission" date="2016-07" db="EMBL/GenBank/DDBJ databases">
        <title>Characterization of isolates of Eisenbergiella tayi derived from blood cultures, using whole genome sequencing.</title>
        <authorList>
            <person name="Burdz T."/>
            <person name="Wiebe D."/>
            <person name="Huynh C."/>
            <person name="Bernard K."/>
        </authorList>
    </citation>
    <scope>NUCLEOTIDE SEQUENCE [LARGE SCALE GENOMIC DNA]</scope>
    <source>
        <strain evidence="5 6">NML 120489</strain>
    </source>
</reference>
<dbReference type="InterPro" id="IPR018062">
    <property type="entry name" value="HTH_AraC-typ_CS"/>
</dbReference>
<dbReference type="Gene3D" id="2.60.120.10">
    <property type="entry name" value="Jelly Rolls"/>
    <property type="match status" value="1"/>
</dbReference>
<dbReference type="InterPro" id="IPR037923">
    <property type="entry name" value="HTH-like"/>
</dbReference>
<proteinExistence type="predicted"/>
<feature type="domain" description="HTH araC/xylS-type" evidence="4">
    <location>
        <begin position="171"/>
        <end position="269"/>
    </location>
</feature>
<evidence type="ECO:0000256" key="3">
    <source>
        <dbReference type="ARBA" id="ARBA00023163"/>
    </source>
</evidence>
<dbReference type="Pfam" id="PF07883">
    <property type="entry name" value="Cupin_2"/>
    <property type="match status" value="1"/>
</dbReference>
<sequence>MGDTCTIIRMLVEDNIYGSVVTHGFAICNHWHNEMEFIFVDKGKLEIDVGGTLYCVKSGQLMIVSSNVMHAYMRTEPESVIWVAKVYLKNILSYLDQKDRLTEIYRNTLLIKATDKMKFILNELISAQYGQLNECYSGIKASELTIEILCNKNTIKQYIPAKTVENTENIFKMQQFMENNLHKDITLTMVADYLGFSTAYCSKYIKKKTNLNFLDYVNSIRLREAEELLQTTDMCITDISYTTGFKSIQCFNRIFKKHRGVTPSQYKKSLKSKK</sequence>
<dbReference type="InterPro" id="IPR014710">
    <property type="entry name" value="RmlC-like_jellyroll"/>
</dbReference>
<dbReference type="SUPFAM" id="SSF46689">
    <property type="entry name" value="Homeodomain-like"/>
    <property type="match status" value="2"/>
</dbReference>
<dbReference type="InterPro" id="IPR009057">
    <property type="entry name" value="Homeodomain-like_sf"/>
</dbReference>
<evidence type="ECO:0000313" key="6">
    <source>
        <dbReference type="Proteomes" id="UP000095003"/>
    </source>
</evidence>
<dbReference type="PROSITE" id="PS01124">
    <property type="entry name" value="HTH_ARAC_FAMILY_2"/>
    <property type="match status" value="1"/>
</dbReference>
<dbReference type="SUPFAM" id="SSF51215">
    <property type="entry name" value="Regulatory protein AraC"/>
    <property type="match status" value="1"/>
</dbReference>
<dbReference type="PROSITE" id="PS00041">
    <property type="entry name" value="HTH_ARAC_FAMILY_1"/>
    <property type="match status" value="1"/>
</dbReference>
<dbReference type="InterPro" id="IPR013096">
    <property type="entry name" value="Cupin_2"/>
</dbReference>
<keyword evidence="3" id="KW-0804">Transcription</keyword>
<dbReference type="PRINTS" id="PR00032">
    <property type="entry name" value="HTHARAC"/>
</dbReference>
<dbReference type="Gene3D" id="1.10.10.60">
    <property type="entry name" value="Homeodomain-like"/>
    <property type="match status" value="2"/>
</dbReference>
<dbReference type="GO" id="GO:0003700">
    <property type="term" value="F:DNA-binding transcription factor activity"/>
    <property type="evidence" value="ECO:0007669"/>
    <property type="project" value="InterPro"/>
</dbReference>
<dbReference type="GeneID" id="93299508"/>
<keyword evidence="1" id="KW-0805">Transcription regulation</keyword>
<evidence type="ECO:0000313" key="5">
    <source>
        <dbReference type="EMBL" id="ODM13286.1"/>
    </source>
</evidence>
<dbReference type="AlphaFoldDB" id="A0A1E3AYK8"/>
<dbReference type="Proteomes" id="UP000095003">
    <property type="component" value="Unassembled WGS sequence"/>
</dbReference>
<organism evidence="5 6">
    <name type="scientific">Eisenbergiella tayi</name>
    <dbReference type="NCBI Taxonomy" id="1432052"/>
    <lineage>
        <taxon>Bacteria</taxon>
        <taxon>Bacillati</taxon>
        <taxon>Bacillota</taxon>
        <taxon>Clostridia</taxon>
        <taxon>Lachnospirales</taxon>
        <taxon>Lachnospiraceae</taxon>
        <taxon>Eisenbergiella</taxon>
    </lineage>
</organism>
<accession>A0A1E3AYK8</accession>
<comment type="caution">
    <text evidence="5">The sequence shown here is derived from an EMBL/GenBank/DDBJ whole genome shotgun (WGS) entry which is preliminary data.</text>
</comment>
<keyword evidence="2" id="KW-0238">DNA-binding</keyword>
<evidence type="ECO:0000256" key="1">
    <source>
        <dbReference type="ARBA" id="ARBA00023015"/>
    </source>
</evidence>
<gene>
    <name evidence="5" type="primary">yesS_6</name>
    <name evidence="5" type="ORF">BEH84_01001</name>
</gene>
<dbReference type="InterPro" id="IPR018060">
    <property type="entry name" value="HTH_AraC"/>
</dbReference>